<dbReference type="AlphaFoldDB" id="A0A1H3SDN7"/>
<sequence length="321" mass="36116">MNASEIKKIACIGSGLIGASWATNFLMKGYKVNIYDIDEKLLAIAKERIERDLEFLVSKNVIEEDKLEQIEKNATFTTDMEIALKDVQFIQESGPEKYEIKHEILAEVDKYASPNAIFASSTSGLLITEIAKFSKHSQRCIGAHPYNPPHLIPLVEITKGDNTSQEALDAAYEFYKLLGKEPIILKKEALGFIANRLQMALYREAVDLVNRGVCTVEDVDKATCYGPGLRYATMGPNLLYHLGGGPYGIRGILSHIGPSVEMWWKDMADWKTWPEGWKDIVHEGVEESILGRAPEMGNNVEDLVKFRDDMLLELLKLHKKL</sequence>
<comment type="pathway">
    <text evidence="1">Lipid metabolism; butanoate metabolism.</text>
</comment>
<dbReference type="SUPFAM" id="SSF51735">
    <property type="entry name" value="NAD(P)-binding Rossmann-fold domains"/>
    <property type="match status" value="1"/>
</dbReference>
<comment type="similarity">
    <text evidence="2">Belongs to the 3-hydroxyacyl-CoA dehydrogenase family.</text>
</comment>
<dbReference type="InterPro" id="IPR006108">
    <property type="entry name" value="3HC_DH_C"/>
</dbReference>
<dbReference type="EMBL" id="FNQE01000042">
    <property type="protein sequence ID" value="SDZ36112.1"/>
    <property type="molecule type" value="Genomic_DNA"/>
</dbReference>
<dbReference type="OrthoDB" id="9771883at2"/>
<dbReference type="GO" id="GO:0070403">
    <property type="term" value="F:NAD+ binding"/>
    <property type="evidence" value="ECO:0007669"/>
    <property type="project" value="InterPro"/>
</dbReference>
<evidence type="ECO:0000256" key="3">
    <source>
        <dbReference type="ARBA" id="ARBA00023002"/>
    </source>
</evidence>
<dbReference type="InterPro" id="IPR008927">
    <property type="entry name" value="6-PGluconate_DH-like_C_sf"/>
</dbReference>
<reference evidence="6 7" key="1">
    <citation type="submission" date="2016-10" db="EMBL/GenBank/DDBJ databases">
        <authorList>
            <person name="de Groot N.N."/>
        </authorList>
    </citation>
    <scope>NUCLEOTIDE SEQUENCE [LARGE SCALE GENOMIC DNA]</scope>
    <source>
        <strain evidence="6 7">DSM 21650</strain>
    </source>
</reference>
<dbReference type="InterPro" id="IPR006180">
    <property type="entry name" value="3-OHacyl-CoA_DH_CS"/>
</dbReference>
<evidence type="ECO:0000313" key="7">
    <source>
        <dbReference type="Proteomes" id="UP000198625"/>
    </source>
</evidence>
<dbReference type="GO" id="GO:0050104">
    <property type="term" value="F:L-gulonate 3-dehydrogenase activity"/>
    <property type="evidence" value="ECO:0007669"/>
    <property type="project" value="TreeGrafter"/>
</dbReference>
<dbReference type="InterPro" id="IPR006176">
    <property type="entry name" value="3-OHacyl-CoA_DH_NAD-bd"/>
</dbReference>
<name>A0A1H3SDN7_9FIRM</name>
<feature type="domain" description="3-hydroxyacyl-CoA dehydrogenase NAD binding" evidence="5">
    <location>
        <begin position="8"/>
        <end position="186"/>
    </location>
</feature>
<dbReference type="InterPro" id="IPR036291">
    <property type="entry name" value="NAD(P)-bd_dom_sf"/>
</dbReference>
<dbReference type="UniPathway" id="UPA00863"/>
<keyword evidence="3" id="KW-0560">Oxidoreductase</keyword>
<dbReference type="GO" id="GO:0019605">
    <property type="term" value="P:butyrate metabolic process"/>
    <property type="evidence" value="ECO:0007669"/>
    <property type="project" value="UniProtKB-UniPathway"/>
</dbReference>
<dbReference type="Proteomes" id="UP000198625">
    <property type="component" value="Unassembled WGS sequence"/>
</dbReference>
<organism evidence="6 7">
    <name type="scientific">Proteiniborus ethanoligenes</name>
    <dbReference type="NCBI Taxonomy" id="415015"/>
    <lineage>
        <taxon>Bacteria</taxon>
        <taxon>Bacillati</taxon>
        <taxon>Bacillota</taxon>
        <taxon>Clostridia</taxon>
        <taxon>Eubacteriales</taxon>
        <taxon>Proteiniborus</taxon>
    </lineage>
</organism>
<accession>A0A1H3SDN7</accession>
<dbReference type="InterPro" id="IPR013328">
    <property type="entry name" value="6PGD_dom2"/>
</dbReference>
<keyword evidence="7" id="KW-1185">Reference proteome</keyword>
<gene>
    <name evidence="6" type="ORF">SAMN05660462_02848</name>
</gene>
<dbReference type="Pfam" id="PF02737">
    <property type="entry name" value="3HCDH_N"/>
    <property type="match status" value="1"/>
</dbReference>
<proteinExistence type="inferred from homology"/>
<evidence type="ECO:0000259" key="5">
    <source>
        <dbReference type="Pfam" id="PF02737"/>
    </source>
</evidence>
<dbReference type="STRING" id="415015.SAMN05660462_02848"/>
<evidence type="ECO:0000313" key="6">
    <source>
        <dbReference type="EMBL" id="SDZ36112.1"/>
    </source>
</evidence>
<dbReference type="PANTHER" id="PTHR48075:SF1">
    <property type="entry name" value="LAMBDA-CRYSTALLIN HOMOLOG"/>
    <property type="match status" value="1"/>
</dbReference>
<dbReference type="RefSeq" id="WP_091732715.1">
    <property type="nucleotide sequence ID" value="NZ_FNQE01000042.1"/>
</dbReference>
<evidence type="ECO:0000259" key="4">
    <source>
        <dbReference type="Pfam" id="PF00725"/>
    </source>
</evidence>
<dbReference type="Pfam" id="PF00725">
    <property type="entry name" value="3HCDH"/>
    <property type="match status" value="1"/>
</dbReference>
<dbReference type="Gene3D" id="3.40.50.720">
    <property type="entry name" value="NAD(P)-binding Rossmann-like Domain"/>
    <property type="match status" value="1"/>
</dbReference>
<feature type="domain" description="3-hydroxyacyl-CoA dehydrogenase C-terminal" evidence="4">
    <location>
        <begin position="191"/>
        <end position="258"/>
    </location>
</feature>
<dbReference type="Gene3D" id="1.10.1040.10">
    <property type="entry name" value="N-(1-d-carboxylethyl)-l-norvaline Dehydrogenase, domain 2"/>
    <property type="match status" value="1"/>
</dbReference>
<dbReference type="SUPFAM" id="SSF48179">
    <property type="entry name" value="6-phosphogluconate dehydrogenase C-terminal domain-like"/>
    <property type="match status" value="1"/>
</dbReference>
<evidence type="ECO:0000256" key="1">
    <source>
        <dbReference type="ARBA" id="ARBA00005086"/>
    </source>
</evidence>
<evidence type="ECO:0000256" key="2">
    <source>
        <dbReference type="ARBA" id="ARBA00009463"/>
    </source>
</evidence>
<dbReference type="PANTHER" id="PTHR48075">
    <property type="entry name" value="3-HYDROXYACYL-COA DEHYDROGENASE FAMILY PROTEIN"/>
    <property type="match status" value="1"/>
</dbReference>
<dbReference type="PROSITE" id="PS00067">
    <property type="entry name" value="3HCDH"/>
    <property type="match status" value="1"/>
</dbReference>
<protein>
    <submittedName>
        <fullName evidence="6">3-hydroxyacyl-CoA dehydrogenase</fullName>
    </submittedName>
</protein>